<comment type="caution">
    <text evidence="8">The sequence shown here is derived from an EMBL/GenBank/DDBJ whole genome shotgun (WGS) entry which is preliminary data.</text>
</comment>
<dbReference type="InterPro" id="IPR001374">
    <property type="entry name" value="R3H_dom"/>
</dbReference>
<accession>A0A932M1C2</accession>
<proteinExistence type="inferred from homology"/>
<dbReference type="EMBL" id="JACPSX010000183">
    <property type="protein sequence ID" value="MBI3015310.1"/>
    <property type="molecule type" value="Genomic_DNA"/>
</dbReference>
<dbReference type="Proteomes" id="UP000741360">
    <property type="component" value="Unassembled WGS sequence"/>
</dbReference>
<dbReference type="GO" id="GO:0005737">
    <property type="term" value="C:cytoplasm"/>
    <property type="evidence" value="ECO:0007669"/>
    <property type="project" value="UniProtKB-SubCell"/>
</dbReference>
<name>A0A932M1C2_UNCTE</name>
<evidence type="ECO:0000256" key="1">
    <source>
        <dbReference type="ARBA" id="ARBA00022490"/>
    </source>
</evidence>
<dbReference type="SUPFAM" id="SSF82708">
    <property type="entry name" value="R3H domain"/>
    <property type="match status" value="1"/>
</dbReference>
<keyword evidence="5 6" id="KW-0961">Cell wall biogenesis/degradation</keyword>
<keyword evidence="2 6" id="KW-0694">RNA-binding</keyword>
<dbReference type="InterPro" id="IPR036867">
    <property type="entry name" value="R3H_dom_sf"/>
</dbReference>
<dbReference type="InterPro" id="IPR034079">
    <property type="entry name" value="R3H_KhpB"/>
</dbReference>
<comment type="subunit">
    <text evidence="6">Forms a complex with KhpA.</text>
</comment>
<dbReference type="AlphaFoldDB" id="A0A932M1C2"/>
<dbReference type="Gene3D" id="3.30.300.20">
    <property type="match status" value="1"/>
</dbReference>
<dbReference type="GO" id="GO:0009252">
    <property type="term" value="P:peptidoglycan biosynthetic process"/>
    <property type="evidence" value="ECO:0007669"/>
    <property type="project" value="UniProtKB-UniRule"/>
</dbReference>
<dbReference type="InterPro" id="IPR038008">
    <property type="entry name" value="Jag_KH"/>
</dbReference>
<organism evidence="8 9">
    <name type="scientific">Tectimicrobiota bacterium</name>
    <dbReference type="NCBI Taxonomy" id="2528274"/>
    <lineage>
        <taxon>Bacteria</taxon>
        <taxon>Pseudomonadati</taxon>
        <taxon>Nitrospinota/Tectimicrobiota group</taxon>
        <taxon>Candidatus Tectimicrobiota</taxon>
    </lineage>
</organism>
<dbReference type="GO" id="GO:0008360">
    <property type="term" value="P:regulation of cell shape"/>
    <property type="evidence" value="ECO:0007669"/>
    <property type="project" value="UniProtKB-KW"/>
</dbReference>
<dbReference type="InterPro" id="IPR032782">
    <property type="entry name" value="KhpB_N"/>
</dbReference>
<keyword evidence="4 6" id="KW-0143">Chaperone</keyword>
<dbReference type="Gene3D" id="3.30.30.80">
    <property type="entry name" value="probable RNA-binding protein from clostridium symbiosum atcc 14940"/>
    <property type="match status" value="1"/>
</dbReference>
<dbReference type="Pfam" id="PF13083">
    <property type="entry name" value="KH_KhpA-B"/>
    <property type="match status" value="1"/>
</dbReference>
<reference evidence="8" key="1">
    <citation type="submission" date="2020-07" db="EMBL/GenBank/DDBJ databases">
        <title>Huge and variable diversity of episymbiotic CPR bacteria and DPANN archaea in groundwater ecosystems.</title>
        <authorList>
            <person name="He C.Y."/>
            <person name="Keren R."/>
            <person name="Whittaker M."/>
            <person name="Farag I.F."/>
            <person name="Doudna J."/>
            <person name="Cate J.H.D."/>
            <person name="Banfield J.F."/>
        </authorList>
    </citation>
    <scope>NUCLEOTIDE SEQUENCE</scope>
    <source>
        <strain evidence="8">NC_groundwater_717_Ag_S-0.2um_59_8</strain>
    </source>
</reference>
<dbReference type="Gene3D" id="3.30.1370.50">
    <property type="entry name" value="R3H-like domain"/>
    <property type="match status" value="1"/>
</dbReference>
<dbReference type="SMART" id="SM01245">
    <property type="entry name" value="Jag_N"/>
    <property type="match status" value="1"/>
</dbReference>
<evidence type="ECO:0000256" key="6">
    <source>
        <dbReference type="HAMAP-Rule" id="MF_00867"/>
    </source>
</evidence>
<protein>
    <recommendedName>
        <fullName evidence="6">RNA-binding protein KhpB</fullName>
    </recommendedName>
    <alternativeName>
        <fullName evidence="6">RNA-binding protein EloR</fullName>
    </alternativeName>
</protein>
<dbReference type="PROSITE" id="PS51061">
    <property type="entry name" value="R3H"/>
    <property type="match status" value="1"/>
</dbReference>
<gene>
    <name evidence="6" type="primary">khpB</name>
    <name evidence="6" type="synonym">eloR</name>
    <name evidence="8" type="ORF">HYY65_09690</name>
</gene>
<dbReference type="PANTHER" id="PTHR35800:SF1">
    <property type="entry name" value="RNA-BINDING PROTEIN KHPB"/>
    <property type="match status" value="1"/>
</dbReference>
<evidence type="ECO:0000256" key="2">
    <source>
        <dbReference type="ARBA" id="ARBA00022884"/>
    </source>
</evidence>
<comment type="function">
    <text evidence="6">A probable RNA chaperone. Forms a complex with KhpA which binds to cellular RNA and controls its expression. Plays a role in peptidoglycan (PG) homeostasis and cell length regulation.</text>
</comment>
<keyword evidence="3 6" id="KW-0133">Cell shape</keyword>
<comment type="domain">
    <text evidence="6">Has an N-terminal Jag-N domain and 2 RNA-binding domains (KH and R3H).</text>
</comment>
<dbReference type="Pfam" id="PF14804">
    <property type="entry name" value="Jag_N"/>
    <property type="match status" value="1"/>
</dbReference>
<dbReference type="PANTHER" id="PTHR35800">
    <property type="entry name" value="PROTEIN JAG"/>
    <property type="match status" value="1"/>
</dbReference>
<feature type="domain" description="R3H" evidence="7">
    <location>
        <begin position="143"/>
        <end position="209"/>
    </location>
</feature>
<dbReference type="InterPro" id="IPR015946">
    <property type="entry name" value="KH_dom-like_a/b"/>
</dbReference>
<dbReference type="InterPro" id="IPR038247">
    <property type="entry name" value="Jag_N_dom_sf"/>
</dbReference>
<sequence length="221" mass="24790">MDWIEEEGKSIDEAIERALSRLRARREEVVVEVLEENRPLLGFFGSANVRIRVGRTPTTSAVQRAVEILEALLQRMGVNGTAQGQEENGTVSLKILSSDGGLLIGRHGETIDALQYLVNRIVNRRAVGGERTRVVIDTAEYRERRIERLQSLARKAAQEVKSSGKAVTLAPMSSWDRRVIHLSLKNDRFVETFSTGDGDHRQVMIALLRRREEAAPELPNP</sequence>
<evidence type="ECO:0000256" key="3">
    <source>
        <dbReference type="ARBA" id="ARBA00022960"/>
    </source>
</evidence>
<dbReference type="HAMAP" id="MF_00867">
    <property type="entry name" value="KhpB"/>
    <property type="match status" value="1"/>
</dbReference>
<dbReference type="NCBIfam" id="NF041568">
    <property type="entry name" value="Jag_EloR"/>
    <property type="match status" value="1"/>
</dbReference>
<evidence type="ECO:0000313" key="8">
    <source>
        <dbReference type="EMBL" id="MBI3015310.1"/>
    </source>
</evidence>
<evidence type="ECO:0000256" key="4">
    <source>
        <dbReference type="ARBA" id="ARBA00023186"/>
    </source>
</evidence>
<dbReference type="GO" id="GO:0071555">
    <property type="term" value="P:cell wall organization"/>
    <property type="evidence" value="ECO:0007669"/>
    <property type="project" value="UniProtKB-KW"/>
</dbReference>
<evidence type="ECO:0000256" key="5">
    <source>
        <dbReference type="ARBA" id="ARBA00023316"/>
    </source>
</evidence>
<dbReference type="InterPro" id="IPR039247">
    <property type="entry name" value="KhpB"/>
</dbReference>
<dbReference type="CDD" id="cd02414">
    <property type="entry name" value="KH-II_Jag"/>
    <property type="match status" value="1"/>
</dbReference>
<comment type="subcellular location">
    <subcellularLocation>
        <location evidence="6">Cytoplasm</location>
    </subcellularLocation>
</comment>
<comment type="caution">
    <text evidence="6">Lacks conserved residue(s) required for the propagation of feature annotation.</text>
</comment>
<dbReference type="GO" id="GO:0003723">
    <property type="term" value="F:RNA binding"/>
    <property type="evidence" value="ECO:0007669"/>
    <property type="project" value="UniProtKB-UniRule"/>
</dbReference>
<dbReference type="Pfam" id="PF01424">
    <property type="entry name" value="R3H"/>
    <property type="match status" value="1"/>
</dbReference>
<dbReference type="CDD" id="cd02644">
    <property type="entry name" value="R3H_jag"/>
    <property type="match status" value="1"/>
</dbReference>
<comment type="similarity">
    <text evidence="6">Belongs to the KhpB RNA-binding protein family.</text>
</comment>
<evidence type="ECO:0000313" key="9">
    <source>
        <dbReference type="Proteomes" id="UP000741360"/>
    </source>
</evidence>
<keyword evidence="1 6" id="KW-0963">Cytoplasm</keyword>
<evidence type="ECO:0000259" key="7">
    <source>
        <dbReference type="PROSITE" id="PS51061"/>
    </source>
</evidence>
<dbReference type="SMART" id="SM00393">
    <property type="entry name" value="R3H"/>
    <property type="match status" value="1"/>
</dbReference>